<name>W4LJI8_ENTF1</name>
<comment type="caution">
    <text evidence="1">The sequence shown here is derived from an EMBL/GenBank/DDBJ whole genome shotgun (WGS) entry which is preliminary data.</text>
</comment>
<dbReference type="Gene3D" id="1.20.120.450">
    <property type="entry name" value="dinb family like domain"/>
    <property type="match status" value="1"/>
</dbReference>
<organism evidence="1 2">
    <name type="scientific">Entotheonella factor</name>
    <dbReference type="NCBI Taxonomy" id="1429438"/>
    <lineage>
        <taxon>Bacteria</taxon>
        <taxon>Pseudomonadati</taxon>
        <taxon>Nitrospinota/Tectimicrobiota group</taxon>
        <taxon>Candidatus Tectimicrobiota</taxon>
        <taxon>Candidatus Entotheonellia</taxon>
        <taxon>Candidatus Entotheonellales</taxon>
        <taxon>Candidatus Entotheonellaceae</taxon>
        <taxon>Candidatus Entotheonella</taxon>
    </lineage>
</organism>
<proteinExistence type="predicted"/>
<protein>
    <recommendedName>
        <fullName evidence="3">DinB-like domain-containing protein</fullName>
    </recommendedName>
</protein>
<gene>
    <name evidence="1" type="ORF">ETSY1_21070</name>
</gene>
<dbReference type="AlphaFoldDB" id="W4LJI8"/>
<dbReference type="InterPro" id="IPR007061">
    <property type="entry name" value="MST-like"/>
</dbReference>
<dbReference type="Pfam" id="PF04978">
    <property type="entry name" value="MST"/>
    <property type="match status" value="1"/>
</dbReference>
<evidence type="ECO:0008006" key="3">
    <source>
        <dbReference type="Google" id="ProtNLM"/>
    </source>
</evidence>
<sequence>MVQPEAFLVMVNNALDGMLRILEELGDDRVNQRPDLPEANSPYIIMAHCVGLTHYWIGRVCAGRPYARDRDGEFRAHGSLAEMQQAVRDLQGHLAEDIKQVKIDQPAAGELDGRHQDLHHLKQGDFLMRCFKELAQHHGHMDITRDILQRG</sequence>
<evidence type="ECO:0000313" key="2">
    <source>
        <dbReference type="Proteomes" id="UP000019141"/>
    </source>
</evidence>
<dbReference type="HOGENOM" id="CLU_1634066_0_0_7"/>
<dbReference type="EMBL" id="AZHW01000610">
    <property type="protein sequence ID" value="ETW97850.1"/>
    <property type="molecule type" value="Genomic_DNA"/>
</dbReference>
<dbReference type="Proteomes" id="UP000019141">
    <property type="component" value="Unassembled WGS sequence"/>
</dbReference>
<dbReference type="InterPro" id="IPR034660">
    <property type="entry name" value="DinB/YfiT-like"/>
</dbReference>
<accession>W4LJI8</accession>
<evidence type="ECO:0000313" key="1">
    <source>
        <dbReference type="EMBL" id="ETW97850.1"/>
    </source>
</evidence>
<reference evidence="1 2" key="1">
    <citation type="journal article" date="2014" name="Nature">
        <title>An environmental bacterial taxon with a large and distinct metabolic repertoire.</title>
        <authorList>
            <person name="Wilson M.C."/>
            <person name="Mori T."/>
            <person name="Ruckert C."/>
            <person name="Uria A.R."/>
            <person name="Helf M.J."/>
            <person name="Takada K."/>
            <person name="Gernert C."/>
            <person name="Steffens U.A."/>
            <person name="Heycke N."/>
            <person name="Schmitt S."/>
            <person name="Rinke C."/>
            <person name="Helfrich E.J."/>
            <person name="Brachmann A.O."/>
            <person name="Gurgui C."/>
            <person name="Wakimoto T."/>
            <person name="Kracht M."/>
            <person name="Crusemann M."/>
            <person name="Hentschel U."/>
            <person name="Abe I."/>
            <person name="Matsunaga S."/>
            <person name="Kalinowski J."/>
            <person name="Takeyama H."/>
            <person name="Piel J."/>
        </authorList>
    </citation>
    <scope>NUCLEOTIDE SEQUENCE [LARGE SCALE GENOMIC DNA]</scope>
    <source>
        <strain evidence="2">TSY1</strain>
    </source>
</reference>
<dbReference type="SUPFAM" id="SSF109854">
    <property type="entry name" value="DinB/YfiT-like putative metalloenzymes"/>
    <property type="match status" value="1"/>
</dbReference>
<keyword evidence="2" id="KW-1185">Reference proteome</keyword>